<keyword evidence="3 9" id="KW-0032">Aminotransferase</keyword>
<dbReference type="InterPro" id="IPR015424">
    <property type="entry name" value="PyrdxlP-dep_Trfase"/>
</dbReference>
<protein>
    <recommendedName>
        <fullName evidence="2">8-amino-7-oxononanoate synthase</fullName>
    </recommendedName>
    <alternativeName>
        <fullName evidence="6">Alpha-oxoamine synthase</fullName>
    </alternativeName>
</protein>
<dbReference type="eggNOG" id="COG0436">
    <property type="taxonomic scope" value="Bacteria"/>
</dbReference>
<dbReference type="Proteomes" id="UP000029492">
    <property type="component" value="Chromosome"/>
</dbReference>
<evidence type="ECO:0000259" key="8">
    <source>
        <dbReference type="Pfam" id="PF00155"/>
    </source>
</evidence>
<dbReference type="Gene3D" id="3.40.640.10">
    <property type="entry name" value="Type I PLP-dependent aspartate aminotransferase-like (Major domain)"/>
    <property type="match status" value="1"/>
</dbReference>
<keyword evidence="10" id="KW-1185">Reference proteome</keyword>
<organism evidence="9 10">
    <name type="scientific">Methylobacterium oryzae CBMB20</name>
    <dbReference type="NCBI Taxonomy" id="693986"/>
    <lineage>
        <taxon>Bacteria</taxon>
        <taxon>Pseudomonadati</taxon>
        <taxon>Pseudomonadota</taxon>
        <taxon>Alphaproteobacteria</taxon>
        <taxon>Hyphomicrobiales</taxon>
        <taxon>Methylobacteriaceae</taxon>
        <taxon>Methylobacterium</taxon>
    </lineage>
</organism>
<evidence type="ECO:0000256" key="1">
    <source>
        <dbReference type="ARBA" id="ARBA00001933"/>
    </source>
</evidence>
<sequence length="412" mass="44738">MLQAGDADTLDARRPQPRPLPRRMTPAFINPVFDALPTTVFETMSRLARVHGAINLGQGFPDDPGPEDVRERGARALRDGWNQYPPMMGLPALREAVAAHYARHQGLVLDPETEVMVTSGATEALAGALLALIEPGDEVVLFAPMYDAYLPLVRRAGGVPRIVALQPPAFRLDEAALAEAFGARTRVVVLNNPLNPSATLFAPEDLDLLARYCQRFDVTALCDEVWEHVVFDGARHRPLMALPGMRERTVKIGSAGKIFSLTGWKVGFVMADARLMRGLAKAHQFLTFTTPPNLQEAVAYGLGKPAPWFEAMRAGYARSRDRLADGLRGLGFTVLPARATWFLNLDVANLGYADDAAFCEALVTRHGVAAIPVSAFYPDAAVRNIVRLCFAKDDATLDAALDRMSGLAGRAA</sequence>
<dbReference type="SUPFAM" id="SSF53383">
    <property type="entry name" value="PLP-dependent transferases"/>
    <property type="match status" value="1"/>
</dbReference>
<dbReference type="NCBIfam" id="NF006488">
    <property type="entry name" value="PRK08912.1"/>
    <property type="match status" value="1"/>
</dbReference>
<dbReference type="InterPro" id="IPR051326">
    <property type="entry name" value="Kynurenine-oxoglutarate_AT"/>
</dbReference>
<dbReference type="InterPro" id="IPR015421">
    <property type="entry name" value="PyrdxlP-dep_Trfase_major"/>
</dbReference>
<dbReference type="PANTHER" id="PTHR43807:SF20">
    <property type="entry name" value="FI04487P"/>
    <property type="match status" value="1"/>
</dbReference>
<dbReference type="GO" id="GO:0005737">
    <property type="term" value="C:cytoplasm"/>
    <property type="evidence" value="ECO:0007669"/>
    <property type="project" value="TreeGrafter"/>
</dbReference>
<evidence type="ECO:0000256" key="4">
    <source>
        <dbReference type="ARBA" id="ARBA00022679"/>
    </source>
</evidence>
<dbReference type="HOGENOM" id="CLU_017584_4_0_5"/>
<evidence type="ECO:0000313" key="9">
    <source>
        <dbReference type="EMBL" id="AIQ92740.1"/>
    </source>
</evidence>
<dbReference type="STRING" id="693986.MOC_4985"/>
<dbReference type="AlphaFoldDB" id="A0A089P1U7"/>
<dbReference type="CDD" id="cd00609">
    <property type="entry name" value="AAT_like"/>
    <property type="match status" value="1"/>
</dbReference>
<dbReference type="Pfam" id="PF00155">
    <property type="entry name" value="Aminotran_1_2"/>
    <property type="match status" value="1"/>
</dbReference>
<accession>A0A089P1U7</accession>
<evidence type="ECO:0000256" key="2">
    <source>
        <dbReference type="ARBA" id="ARBA00016004"/>
    </source>
</evidence>
<feature type="domain" description="Aminotransferase class I/classII large" evidence="8">
    <location>
        <begin position="54"/>
        <end position="403"/>
    </location>
</feature>
<dbReference type="GO" id="GO:0016212">
    <property type="term" value="F:kynurenine-oxoglutarate transaminase activity"/>
    <property type="evidence" value="ECO:0007669"/>
    <property type="project" value="TreeGrafter"/>
</dbReference>
<dbReference type="GO" id="GO:0030170">
    <property type="term" value="F:pyridoxal phosphate binding"/>
    <property type="evidence" value="ECO:0007669"/>
    <property type="project" value="InterPro"/>
</dbReference>
<reference evidence="9 10" key="1">
    <citation type="journal article" date="2014" name="PLoS ONE">
        <title>Genome Information of Methylobacterium oryzae, a Plant-Probiotic Methylotroph in the Phyllosphere.</title>
        <authorList>
            <person name="Kwak M.J."/>
            <person name="Jeong H."/>
            <person name="Madhaiyan M."/>
            <person name="Lee Y."/>
            <person name="Sa T.M."/>
            <person name="Oh T.K."/>
            <person name="Kim J.F."/>
        </authorList>
    </citation>
    <scope>NUCLEOTIDE SEQUENCE [LARGE SCALE GENOMIC DNA]</scope>
    <source>
        <strain evidence="9 10">CBMB20</strain>
    </source>
</reference>
<proteinExistence type="predicted"/>
<dbReference type="InterPro" id="IPR015422">
    <property type="entry name" value="PyrdxlP-dep_Trfase_small"/>
</dbReference>
<dbReference type="KEGG" id="mor:MOC_4985"/>
<keyword evidence="5" id="KW-0663">Pyridoxal phosphate</keyword>
<keyword evidence="4 9" id="KW-0808">Transferase</keyword>
<evidence type="ECO:0000256" key="7">
    <source>
        <dbReference type="SAM" id="MobiDB-lite"/>
    </source>
</evidence>
<name>A0A089P1U7_9HYPH</name>
<evidence type="ECO:0000313" key="10">
    <source>
        <dbReference type="Proteomes" id="UP000029492"/>
    </source>
</evidence>
<dbReference type="Gene3D" id="3.90.1150.10">
    <property type="entry name" value="Aspartate Aminotransferase, domain 1"/>
    <property type="match status" value="1"/>
</dbReference>
<dbReference type="PANTHER" id="PTHR43807">
    <property type="entry name" value="FI04487P"/>
    <property type="match status" value="1"/>
</dbReference>
<dbReference type="InterPro" id="IPR004839">
    <property type="entry name" value="Aminotransferase_I/II_large"/>
</dbReference>
<dbReference type="EMBL" id="CP003811">
    <property type="protein sequence ID" value="AIQ92740.1"/>
    <property type="molecule type" value="Genomic_DNA"/>
</dbReference>
<evidence type="ECO:0000256" key="5">
    <source>
        <dbReference type="ARBA" id="ARBA00022898"/>
    </source>
</evidence>
<evidence type="ECO:0000256" key="3">
    <source>
        <dbReference type="ARBA" id="ARBA00022576"/>
    </source>
</evidence>
<gene>
    <name evidence="9" type="ORF">MOC_4985</name>
</gene>
<evidence type="ECO:0000256" key="6">
    <source>
        <dbReference type="ARBA" id="ARBA00031658"/>
    </source>
</evidence>
<feature type="region of interest" description="Disordered" evidence="7">
    <location>
        <begin position="1"/>
        <end position="25"/>
    </location>
</feature>
<comment type="cofactor">
    <cofactor evidence="1">
        <name>pyridoxal 5'-phosphate</name>
        <dbReference type="ChEBI" id="CHEBI:597326"/>
    </cofactor>
</comment>